<dbReference type="Proteomes" id="UP000242715">
    <property type="component" value="Unassembled WGS sequence"/>
</dbReference>
<proteinExistence type="predicted"/>
<keyword evidence="1" id="KW-0812">Transmembrane</keyword>
<keyword evidence="1" id="KW-1133">Transmembrane helix</keyword>
<organism evidence="2 3">
    <name type="scientific">Trifolium subterraneum</name>
    <name type="common">Subterranean clover</name>
    <dbReference type="NCBI Taxonomy" id="3900"/>
    <lineage>
        <taxon>Eukaryota</taxon>
        <taxon>Viridiplantae</taxon>
        <taxon>Streptophyta</taxon>
        <taxon>Embryophyta</taxon>
        <taxon>Tracheophyta</taxon>
        <taxon>Spermatophyta</taxon>
        <taxon>Magnoliopsida</taxon>
        <taxon>eudicotyledons</taxon>
        <taxon>Gunneridae</taxon>
        <taxon>Pentapetalae</taxon>
        <taxon>rosids</taxon>
        <taxon>fabids</taxon>
        <taxon>Fabales</taxon>
        <taxon>Fabaceae</taxon>
        <taxon>Papilionoideae</taxon>
        <taxon>50 kb inversion clade</taxon>
        <taxon>NPAAA clade</taxon>
        <taxon>Hologalegina</taxon>
        <taxon>IRL clade</taxon>
        <taxon>Trifolieae</taxon>
        <taxon>Trifolium</taxon>
    </lineage>
</organism>
<accession>A0A2Z6M4V6</accession>
<evidence type="ECO:0000313" key="3">
    <source>
        <dbReference type="Proteomes" id="UP000242715"/>
    </source>
</evidence>
<sequence>MNITKSIYKIATATQSKVFVRPRSPRNLENVINDAKNRLKISLTNDADRPIRPNSELRILRSLKVVEITGKGAIQNNPMIAPRILTCSGCRYFDEYEFRTTMLHRYGAIIAIKPILVTPLLVLWTTLISVLTPM</sequence>
<name>A0A2Z6M4V6_TRISU</name>
<dbReference type="EMBL" id="DF973345">
    <property type="protein sequence ID" value="GAU26986.1"/>
    <property type="molecule type" value="Genomic_DNA"/>
</dbReference>
<keyword evidence="3" id="KW-1185">Reference proteome</keyword>
<evidence type="ECO:0000313" key="2">
    <source>
        <dbReference type="EMBL" id="GAU26986.1"/>
    </source>
</evidence>
<keyword evidence="1" id="KW-0472">Membrane</keyword>
<dbReference type="AlphaFoldDB" id="A0A2Z6M4V6"/>
<feature type="transmembrane region" description="Helical" evidence="1">
    <location>
        <begin position="106"/>
        <end position="131"/>
    </location>
</feature>
<reference evidence="3" key="1">
    <citation type="journal article" date="2017" name="Front. Plant Sci.">
        <title>Climate Clever Clovers: New Paradigm to Reduce the Environmental Footprint of Ruminants by Breeding Low Methanogenic Forages Utilizing Haplotype Variation.</title>
        <authorList>
            <person name="Kaur P."/>
            <person name="Appels R."/>
            <person name="Bayer P.E."/>
            <person name="Keeble-Gagnere G."/>
            <person name="Wang J."/>
            <person name="Hirakawa H."/>
            <person name="Shirasawa K."/>
            <person name="Vercoe P."/>
            <person name="Stefanova K."/>
            <person name="Durmic Z."/>
            <person name="Nichols P."/>
            <person name="Revell C."/>
            <person name="Isobe S.N."/>
            <person name="Edwards D."/>
            <person name="Erskine W."/>
        </authorList>
    </citation>
    <scope>NUCLEOTIDE SEQUENCE [LARGE SCALE GENOMIC DNA]</scope>
    <source>
        <strain evidence="3">cv. Daliak</strain>
    </source>
</reference>
<protein>
    <submittedName>
        <fullName evidence="2">Uncharacterized protein</fullName>
    </submittedName>
</protein>
<gene>
    <name evidence="2" type="ORF">TSUD_290370</name>
</gene>
<evidence type="ECO:0000256" key="1">
    <source>
        <dbReference type="SAM" id="Phobius"/>
    </source>
</evidence>